<dbReference type="AlphaFoldDB" id="A0A5J5AIL9"/>
<evidence type="ECO:0000256" key="19">
    <source>
        <dbReference type="RuleBase" id="RU004249"/>
    </source>
</evidence>
<dbReference type="GO" id="GO:0009570">
    <property type="term" value="C:chloroplast stroma"/>
    <property type="evidence" value="ECO:0007669"/>
    <property type="project" value="TreeGrafter"/>
</dbReference>
<name>A0A5J5AIL9_9ASTE</name>
<evidence type="ECO:0000256" key="15">
    <source>
        <dbReference type="ARBA" id="ARBA00022840"/>
    </source>
</evidence>
<dbReference type="InterPro" id="IPR054352">
    <property type="entry name" value="ACT_Aspartokinase"/>
</dbReference>
<dbReference type="Gene3D" id="3.30.70.260">
    <property type="match status" value="2"/>
</dbReference>
<evidence type="ECO:0000259" key="20">
    <source>
        <dbReference type="PROSITE" id="PS51671"/>
    </source>
</evidence>
<dbReference type="FunFam" id="3.30.70.260:FF:000016">
    <property type="entry name" value="Aspartokinase"/>
    <property type="match status" value="1"/>
</dbReference>
<keyword evidence="15" id="KW-0067">ATP-binding</keyword>
<evidence type="ECO:0000256" key="3">
    <source>
        <dbReference type="ARBA" id="ARBA00004986"/>
    </source>
</evidence>
<evidence type="ECO:0000256" key="18">
    <source>
        <dbReference type="ARBA" id="ARBA00056387"/>
    </source>
</evidence>
<reference evidence="21 22" key="1">
    <citation type="submission" date="2019-09" db="EMBL/GenBank/DDBJ databases">
        <title>A chromosome-level genome assembly of the Chinese tupelo Nyssa sinensis.</title>
        <authorList>
            <person name="Yang X."/>
            <person name="Kang M."/>
            <person name="Yang Y."/>
            <person name="Xiong H."/>
            <person name="Wang M."/>
            <person name="Zhang Z."/>
            <person name="Wang Z."/>
            <person name="Wu H."/>
            <person name="Ma T."/>
            <person name="Liu J."/>
            <person name="Xi Z."/>
        </authorList>
    </citation>
    <scope>NUCLEOTIDE SEQUENCE [LARGE SCALE GENOMIC DNA]</scope>
    <source>
        <strain evidence="21">J267</strain>
        <tissue evidence="21">Leaf</tissue>
    </source>
</reference>
<keyword evidence="9" id="KW-0934">Plastid</keyword>
<dbReference type="OrthoDB" id="4323675at2759"/>
<keyword evidence="14" id="KW-0418">Kinase</keyword>
<evidence type="ECO:0000256" key="6">
    <source>
        <dbReference type="ARBA" id="ARBA00013059"/>
    </source>
</evidence>
<evidence type="ECO:0000256" key="16">
    <source>
        <dbReference type="ARBA" id="ARBA00022946"/>
    </source>
</evidence>
<dbReference type="InterPro" id="IPR001048">
    <property type="entry name" value="Asp/Glu/Uridylate_kinase"/>
</dbReference>
<comment type="catalytic activity">
    <reaction evidence="17">
        <text>L-aspartate + ATP = 4-phospho-L-aspartate + ADP</text>
        <dbReference type="Rhea" id="RHEA:23776"/>
        <dbReference type="ChEBI" id="CHEBI:29991"/>
        <dbReference type="ChEBI" id="CHEBI:30616"/>
        <dbReference type="ChEBI" id="CHEBI:57535"/>
        <dbReference type="ChEBI" id="CHEBI:456216"/>
        <dbReference type="EC" id="2.7.2.4"/>
    </reaction>
</comment>
<dbReference type="FunFam" id="1.20.120.1320:FF:000001">
    <property type="entry name" value="Aspartokinase"/>
    <property type="match status" value="1"/>
</dbReference>
<dbReference type="EMBL" id="CM018044">
    <property type="protein sequence ID" value="KAA8529998.1"/>
    <property type="molecule type" value="Genomic_DNA"/>
</dbReference>
<accession>A0A5J5AIL9</accession>
<evidence type="ECO:0000256" key="17">
    <source>
        <dbReference type="ARBA" id="ARBA00047872"/>
    </source>
</evidence>
<keyword evidence="12" id="KW-0677">Repeat</keyword>
<dbReference type="InterPro" id="IPR042199">
    <property type="entry name" value="AsparK_Bifunc_asparK/hSer_DH"/>
</dbReference>
<evidence type="ECO:0000313" key="22">
    <source>
        <dbReference type="Proteomes" id="UP000325577"/>
    </source>
</evidence>
<evidence type="ECO:0000256" key="10">
    <source>
        <dbReference type="ARBA" id="ARBA00022679"/>
    </source>
</evidence>
<dbReference type="UniPathway" id="UPA00050">
    <property type="reaction ID" value="UER00461"/>
</dbReference>
<dbReference type="UniPathway" id="UPA00034">
    <property type="reaction ID" value="UER00015"/>
</dbReference>
<evidence type="ECO:0000256" key="11">
    <source>
        <dbReference type="ARBA" id="ARBA00022697"/>
    </source>
</evidence>
<comment type="pathway">
    <text evidence="4 19">Amino-acid biosynthesis; L-threonine biosynthesis; L-threonine from L-aspartate: step 1/5.</text>
</comment>
<evidence type="ECO:0000256" key="13">
    <source>
        <dbReference type="ARBA" id="ARBA00022741"/>
    </source>
</evidence>
<keyword evidence="11" id="KW-0791">Threonine biosynthesis</keyword>
<dbReference type="NCBIfam" id="TIGR00657">
    <property type="entry name" value="asp_kinases"/>
    <property type="match status" value="1"/>
</dbReference>
<dbReference type="Gene3D" id="1.20.120.1320">
    <property type="entry name" value="Aspartokinase, catalytic domain"/>
    <property type="match status" value="1"/>
</dbReference>
<dbReference type="GO" id="GO:0009090">
    <property type="term" value="P:homoserine biosynthetic process"/>
    <property type="evidence" value="ECO:0007669"/>
    <property type="project" value="TreeGrafter"/>
</dbReference>
<dbReference type="Gene3D" id="3.40.1160.10">
    <property type="entry name" value="Acetylglutamate kinase-like"/>
    <property type="match status" value="1"/>
</dbReference>
<dbReference type="InterPro" id="IPR047896">
    <property type="entry name" value="AK1_ACT_1"/>
</dbReference>
<keyword evidence="16" id="KW-0809">Transit peptide</keyword>
<protein>
    <recommendedName>
        <fullName evidence="6">aspartate kinase</fullName>
        <ecNumber evidence="6">2.7.2.4</ecNumber>
    </recommendedName>
</protein>
<organism evidence="21 22">
    <name type="scientific">Nyssa sinensis</name>
    <dbReference type="NCBI Taxonomy" id="561372"/>
    <lineage>
        <taxon>Eukaryota</taxon>
        <taxon>Viridiplantae</taxon>
        <taxon>Streptophyta</taxon>
        <taxon>Embryophyta</taxon>
        <taxon>Tracheophyta</taxon>
        <taxon>Spermatophyta</taxon>
        <taxon>Magnoliopsida</taxon>
        <taxon>eudicotyledons</taxon>
        <taxon>Gunneridae</taxon>
        <taxon>Pentapetalae</taxon>
        <taxon>asterids</taxon>
        <taxon>Cornales</taxon>
        <taxon>Nyssaceae</taxon>
        <taxon>Nyssa</taxon>
    </lineage>
</organism>
<evidence type="ECO:0000313" key="21">
    <source>
        <dbReference type="EMBL" id="KAA8529998.1"/>
    </source>
</evidence>
<dbReference type="InterPro" id="IPR002912">
    <property type="entry name" value="ACT_dom"/>
</dbReference>
<dbReference type="Proteomes" id="UP000325577">
    <property type="component" value="Linkage Group LG20"/>
</dbReference>
<comment type="function">
    <text evidence="18">Involved in the first step of essential amino acids lysine, threonine, methionine and isoleucine synthesis via the aspartate-family pathway.</text>
</comment>
<evidence type="ECO:0000256" key="9">
    <source>
        <dbReference type="ARBA" id="ARBA00022640"/>
    </source>
</evidence>
<dbReference type="GO" id="GO:0005829">
    <property type="term" value="C:cytosol"/>
    <property type="evidence" value="ECO:0007669"/>
    <property type="project" value="TreeGrafter"/>
</dbReference>
<evidence type="ECO:0000256" key="12">
    <source>
        <dbReference type="ARBA" id="ARBA00022737"/>
    </source>
</evidence>
<dbReference type="UniPathway" id="UPA00051">
    <property type="reaction ID" value="UER00462"/>
</dbReference>
<dbReference type="GO" id="GO:0004072">
    <property type="term" value="F:aspartate kinase activity"/>
    <property type="evidence" value="ECO:0007669"/>
    <property type="project" value="UniProtKB-EC"/>
</dbReference>
<evidence type="ECO:0000256" key="5">
    <source>
        <dbReference type="ARBA" id="ARBA00010122"/>
    </source>
</evidence>
<dbReference type="PANTHER" id="PTHR21499:SF59">
    <property type="entry name" value="ASPARTOKINASE"/>
    <property type="match status" value="1"/>
</dbReference>
<dbReference type="CDD" id="cd04933">
    <property type="entry name" value="ACT_AK1-AT_1"/>
    <property type="match status" value="1"/>
</dbReference>
<keyword evidence="13" id="KW-0547">Nucleotide-binding</keyword>
<proteinExistence type="inferred from homology"/>
<comment type="pathway">
    <text evidence="3 19">Amino-acid biosynthesis; L-methionine biosynthesis via de novo pathway; L-homoserine from L-aspartate: step 1/3.</text>
</comment>
<gene>
    <name evidence="21" type="ORF">F0562_034398</name>
</gene>
<dbReference type="Pfam" id="PF00696">
    <property type="entry name" value="AA_kinase"/>
    <property type="match status" value="1"/>
</dbReference>
<keyword evidence="8 19" id="KW-0028">Amino-acid biosynthesis</keyword>
<dbReference type="InterPro" id="IPR001341">
    <property type="entry name" value="Asp_kinase"/>
</dbReference>
<comment type="pathway">
    <text evidence="2 19">Amino-acid biosynthesis; L-lysine biosynthesis via DAP pathway; (S)-tetrahydrodipicolinate from L-aspartate: step 1/4.</text>
</comment>
<comment type="subcellular location">
    <subcellularLocation>
        <location evidence="1">Plastid</location>
        <location evidence="1">Chloroplast</location>
    </subcellularLocation>
</comment>
<evidence type="ECO:0000256" key="1">
    <source>
        <dbReference type="ARBA" id="ARBA00004229"/>
    </source>
</evidence>
<dbReference type="SUPFAM" id="SSF55021">
    <property type="entry name" value="ACT-like"/>
    <property type="match status" value="2"/>
</dbReference>
<keyword evidence="10" id="KW-0808">Transferase</keyword>
<dbReference type="SUPFAM" id="SSF53633">
    <property type="entry name" value="Carbamate kinase-like"/>
    <property type="match status" value="1"/>
</dbReference>
<dbReference type="FunFam" id="3.30.70.260:FF:000020">
    <property type="entry name" value="Aspartokinase 1"/>
    <property type="match status" value="1"/>
</dbReference>
<sequence>MSTLHFYGVKAPFTELKSNSHFSQLPSLSSASIRLEFVESMHLLPSRLFATTIGGCCCRRRRRRVFFKVCCRKGVEPVFEEEERETRNPDGKVEQLTCVMKFGGSSMASSERMREVADLILSFPEERPVIVLSAMGKTTNNLLLAGEQAVCCGASNVSKINELSFIKELHLRTTEELGVDSSVISAHLGELEQLLKGIAMMKELTLRTKDYLVSFGECMSTRICTAYLNKIGAKARQYDAFDLGFITTDDFTNAEILEATYPAVAKRLHGDWIIDPAIPIVTGFLGKGWKSCAVTTLGRGGSDLTATAIGKALGLREIQVWKDVDGVLTCDPSIHPHSEPVPYLTFEEASELAYFGAQVLHPQSMRPAREADIPVRVKNSYNPKAPGTLIAKTRDMSKAVLTSIVLKRNVTMLDIVSTRMLGQFGFLAKVFSIFEDLDISVDVVATSEVSISLTLDPSKIWSRELIQQELDHVVEELEKIAVVNLLQHRSIISLIGNVQRSSLILEKAFNVLRTIGVNVQMISQGASKVNMSLIVNDSEAENCVKALHYSFFESGGLSEIDMDGGFENGTASPLCVES</sequence>
<dbReference type="GO" id="GO:0009089">
    <property type="term" value="P:lysine biosynthetic process via diaminopimelate"/>
    <property type="evidence" value="ECO:0007669"/>
    <property type="project" value="UniProtKB-UniPathway"/>
</dbReference>
<evidence type="ECO:0000256" key="8">
    <source>
        <dbReference type="ARBA" id="ARBA00022605"/>
    </source>
</evidence>
<dbReference type="PROSITE" id="PS51671">
    <property type="entry name" value="ACT"/>
    <property type="match status" value="1"/>
</dbReference>
<keyword evidence="22" id="KW-1185">Reference proteome</keyword>
<evidence type="ECO:0000256" key="4">
    <source>
        <dbReference type="ARBA" id="ARBA00005139"/>
    </source>
</evidence>
<dbReference type="PROSITE" id="PS00324">
    <property type="entry name" value="ASPARTOKINASE"/>
    <property type="match status" value="1"/>
</dbReference>
<comment type="similarity">
    <text evidence="5">Belongs to the aspartokinase family.</text>
</comment>
<dbReference type="InterPro" id="IPR036393">
    <property type="entry name" value="AceGlu_kinase-like_sf"/>
</dbReference>
<dbReference type="InterPro" id="IPR018042">
    <property type="entry name" value="Aspartate_kinase_CS"/>
</dbReference>
<dbReference type="EC" id="2.7.2.4" evidence="6"/>
<dbReference type="Pfam" id="PF22468">
    <property type="entry name" value="ACT_9"/>
    <property type="match status" value="1"/>
</dbReference>
<keyword evidence="7" id="KW-0150">Chloroplast</keyword>
<dbReference type="InterPro" id="IPR045865">
    <property type="entry name" value="ACT-like_dom_sf"/>
</dbReference>
<evidence type="ECO:0000256" key="2">
    <source>
        <dbReference type="ARBA" id="ARBA00004766"/>
    </source>
</evidence>
<dbReference type="FunFam" id="3.40.1160.10:FF:000012">
    <property type="entry name" value="Aspartokinase"/>
    <property type="match status" value="1"/>
</dbReference>
<dbReference type="GO" id="GO:0005524">
    <property type="term" value="F:ATP binding"/>
    <property type="evidence" value="ECO:0007669"/>
    <property type="project" value="UniProtKB-KW"/>
</dbReference>
<dbReference type="GO" id="GO:0009088">
    <property type="term" value="P:threonine biosynthetic process"/>
    <property type="evidence" value="ECO:0007669"/>
    <property type="project" value="UniProtKB-UniPathway"/>
</dbReference>
<dbReference type="PANTHER" id="PTHR21499">
    <property type="entry name" value="ASPARTATE KINASE"/>
    <property type="match status" value="1"/>
</dbReference>
<feature type="domain" description="ACT" evidence="20">
    <location>
        <begin position="415"/>
        <end position="493"/>
    </location>
</feature>
<evidence type="ECO:0000256" key="14">
    <source>
        <dbReference type="ARBA" id="ARBA00022777"/>
    </source>
</evidence>
<evidence type="ECO:0000256" key="7">
    <source>
        <dbReference type="ARBA" id="ARBA00022528"/>
    </source>
</evidence>